<sequence>MKRLFYISLVVLSLSLLFLSVGIGIAAVQDVLRLDEGNSYVLNLETGSKLSYAELLRPENNKQFEGDRLEFNIYVSKTGNPILDDYVLELRTNMDNPEWKFGDNFSRSANWIVWKGKEEHERMVPKVVLSGDVPKPIRKVKEPGFASYDIYGIGEGEVYVELTVGTTRDGKTLERIIQKLEPSMEFLSTNEGIQDAESMIKKNLEEARGKIGGTDLEEDIRKLYEEGHPGWASELSEHYKKLSVAAEPPPLALYVIMSVILGLILGSAFVYVYVSRGGGKGVDVSQISSELNETSGKIEEKSSSINAISTRFARSEDEEKRGVARDLIRIRASLNEISNEIRTIADRIRER</sequence>
<evidence type="ECO:0000256" key="1">
    <source>
        <dbReference type="SAM" id="Phobius"/>
    </source>
</evidence>
<dbReference type="AlphaFoldDB" id="A0A7G9YYA2"/>
<keyword evidence="1" id="KW-0472">Membrane</keyword>
<organism evidence="2">
    <name type="scientific">Candidatus Methanophagaceae archaeon ANME-1 ERB6</name>
    <dbReference type="NCBI Taxonomy" id="2759912"/>
    <lineage>
        <taxon>Archaea</taxon>
        <taxon>Methanobacteriati</taxon>
        <taxon>Methanobacteriota</taxon>
        <taxon>Stenosarchaea group</taxon>
        <taxon>Methanomicrobia</taxon>
        <taxon>Candidatus Methanophagales</taxon>
        <taxon>Candidatus Methanophagaceae</taxon>
    </lineage>
</organism>
<accession>A0A7G9YYA2</accession>
<proteinExistence type="predicted"/>
<keyword evidence="1" id="KW-1133">Transmembrane helix</keyword>
<evidence type="ECO:0000313" key="2">
    <source>
        <dbReference type="EMBL" id="QNO52986.1"/>
    </source>
</evidence>
<name>A0A7G9YYA2_9EURY</name>
<keyword evidence="1" id="KW-0812">Transmembrane</keyword>
<dbReference type="EMBL" id="MT631527">
    <property type="protein sequence ID" value="QNO52986.1"/>
    <property type="molecule type" value="Genomic_DNA"/>
</dbReference>
<reference evidence="2" key="1">
    <citation type="submission" date="2020-06" db="EMBL/GenBank/DDBJ databases">
        <title>Unique genomic features of the anaerobic methanotrophic archaea.</title>
        <authorList>
            <person name="Chadwick G.L."/>
            <person name="Skennerton C.T."/>
            <person name="Laso-Perez R."/>
            <person name="Leu A.O."/>
            <person name="Speth D.R."/>
            <person name="Yu H."/>
            <person name="Morgan-Lang C."/>
            <person name="Hatzenpichler R."/>
            <person name="Goudeau D."/>
            <person name="Malmstrom R."/>
            <person name="Brazelton W.J."/>
            <person name="Woyke T."/>
            <person name="Hallam S.J."/>
            <person name="Tyson G.W."/>
            <person name="Wegener G."/>
            <person name="Boetius A."/>
            <person name="Orphan V."/>
        </authorList>
    </citation>
    <scope>NUCLEOTIDE SEQUENCE</scope>
</reference>
<protein>
    <submittedName>
        <fullName evidence="2">Uncharacterized protein</fullName>
    </submittedName>
</protein>
<feature type="transmembrane region" description="Helical" evidence="1">
    <location>
        <begin position="251"/>
        <end position="274"/>
    </location>
</feature>
<gene>
    <name evidence="2" type="ORF">FLHAOPAA_00016</name>
</gene>